<dbReference type="AlphaFoldDB" id="A0A074VWM2"/>
<proteinExistence type="predicted"/>
<dbReference type="EMBL" id="KL584827">
    <property type="protein sequence ID" value="KEQ65190.1"/>
    <property type="molecule type" value="Genomic_DNA"/>
</dbReference>
<evidence type="ECO:0000313" key="1">
    <source>
        <dbReference type="EMBL" id="KEQ65190.1"/>
    </source>
</evidence>
<accession>A0A074VWM2</accession>
<dbReference type="GeneID" id="63913946"/>
<gene>
    <name evidence="1" type="ORF">M437DRAFT_42436</name>
</gene>
<name>A0A074VWM2_AURM1</name>
<keyword evidence="2" id="KW-1185">Reference proteome</keyword>
<organism evidence="1 2">
    <name type="scientific">Aureobasidium melanogenum (strain CBS 110374)</name>
    <name type="common">Aureobasidium pullulans var. melanogenum</name>
    <dbReference type="NCBI Taxonomy" id="1043003"/>
    <lineage>
        <taxon>Eukaryota</taxon>
        <taxon>Fungi</taxon>
        <taxon>Dikarya</taxon>
        <taxon>Ascomycota</taxon>
        <taxon>Pezizomycotina</taxon>
        <taxon>Dothideomycetes</taxon>
        <taxon>Dothideomycetidae</taxon>
        <taxon>Dothideales</taxon>
        <taxon>Saccotheciaceae</taxon>
        <taxon>Aureobasidium</taxon>
    </lineage>
</organism>
<dbReference type="RefSeq" id="XP_040882213.1">
    <property type="nucleotide sequence ID" value="XM_041020573.1"/>
</dbReference>
<sequence>MLKIADILSDLTSLRAGDPTAAMDLVMARPPSDVTALSTQQLQKAHNTIDSDVDLARAQDLLDLHANVKLAHREGLDHALLQARQQVDMALRAV</sequence>
<dbReference type="Proteomes" id="UP000030672">
    <property type="component" value="Unassembled WGS sequence"/>
</dbReference>
<evidence type="ECO:0000313" key="2">
    <source>
        <dbReference type="Proteomes" id="UP000030672"/>
    </source>
</evidence>
<dbReference type="HOGENOM" id="CLU_156018_0_0_1"/>
<reference evidence="1 2" key="1">
    <citation type="journal article" date="2014" name="BMC Genomics">
        <title>Genome sequencing of four Aureobasidium pullulans varieties: biotechnological potential, stress tolerance, and description of new species.</title>
        <authorList>
            <person name="Gostin Ar C."/>
            <person name="Ohm R.A."/>
            <person name="Kogej T."/>
            <person name="Sonjak S."/>
            <person name="Turk M."/>
            <person name="Zajc J."/>
            <person name="Zalar P."/>
            <person name="Grube M."/>
            <person name="Sun H."/>
            <person name="Han J."/>
            <person name="Sharma A."/>
            <person name="Chiniquy J."/>
            <person name="Ngan C.Y."/>
            <person name="Lipzen A."/>
            <person name="Barry K."/>
            <person name="Grigoriev I.V."/>
            <person name="Gunde-Cimerman N."/>
        </authorList>
    </citation>
    <scope>NUCLEOTIDE SEQUENCE [LARGE SCALE GENOMIC DNA]</scope>
    <source>
        <strain evidence="1 2">CBS 110374</strain>
    </source>
</reference>
<protein>
    <submittedName>
        <fullName evidence="1">Uncharacterized protein</fullName>
    </submittedName>
</protein>